<protein>
    <submittedName>
        <fullName evidence="2">Uncharacterized protein</fullName>
    </submittedName>
</protein>
<feature type="region of interest" description="Disordered" evidence="1">
    <location>
        <begin position="203"/>
        <end position="249"/>
    </location>
</feature>
<sequence length="409" mass="44882">MTVLERAGSRFASWLSCLFLRPESDNGGQQRQEDGKSVERERDLTINIQPGLVSPMRLASYDNESETGKHPSPLPLSPPPPLPRLRRDKAMSRRSSIRASFSFNRKSTIGPRPSPICISAPSDFRRVQSMTTFPPQPQPKATTHLELSIYNNPHHALPDLPSFDNFHLNEIIDDSESPIKRPQRVFSSPPDFILPPVIPRASAQNTAGSLSGPASFRLPRKPVGTAPKPRRSSTAWPTAKPERQRYSTPASPLIPHFARVQRGQPQPRALSMGVGAALHGDLGFTLQDRMTHDTNNDDTNANMTPPISPSPTLTSPQYQNQHKSLPFSLPPSHPQPQPGPETETHTRSWSGSTLASSTYTCTYNPTSPKGFDVSMISRPGSRTGLGQGAVLYPYPAPTIYEGEQVVGCI</sequence>
<evidence type="ECO:0000313" key="2">
    <source>
        <dbReference type="EMBL" id="BCR88180.1"/>
    </source>
</evidence>
<dbReference type="Proteomes" id="UP000637239">
    <property type="component" value="Chromosome 4"/>
</dbReference>
<accession>A0A7R7VP37</accession>
<evidence type="ECO:0000313" key="3">
    <source>
        <dbReference type="Proteomes" id="UP000637239"/>
    </source>
</evidence>
<dbReference type="RefSeq" id="XP_043136702.1">
    <property type="nucleotide sequence ID" value="XM_043278978.1"/>
</dbReference>
<reference evidence="2" key="1">
    <citation type="submission" date="2021-01" db="EMBL/GenBank/DDBJ databases">
        <authorList>
            <consortium name="Aspergillus chevalieri M1 genome sequencing consortium"/>
            <person name="Kazuki M."/>
            <person name="Futagami T."/>
        </authorList>
    </citation>
    <scope>NUCLEOTIDE SEQUENCE</scope>
    <source>
        <strain evidence="2">M1</strain>
    </source>
</reference>
<keyword evidence="3" id="KW-1185">Reference proteome</keyword>
<dbReference type="AlphaFoldDB" id="A0A7R7VP37"/>
<organism evidence="2 3">
    <name type="scientific">Aspergillus chevalieri</name>
    <name type="common">Eurotium chevalieri</name>
    <dbReference type="NCBI Taxonomy" id="182096"/>
    <lineage>
        <taxon>Eukaryota</taxon>
        <taxon>Fungi</taxon>
        <taxon>Dikarya</taxon>
        <taxon>Ascomycota</taxon>
        <taxon>Pezizomycotina</taxon>
        <taxon>Eurotiomycetes</taxon>
        <taxon>Eurotiomycetidae</taxon>
        <taxon>Eurotiales</taxon>
        <taxon>Aspergillaceae</taxon>
        <taxon>Aspergillus</taxon>
        <taxon>Aspergillus subgen. Aspergillus</taxon>
    </lineage>
</organism>
<feature type="compositionally biased region" description="Pro residues" evidence="1">
    <location>
        <begin position="328"/>
        <end position="339"/>
    </location>
</feature>
<feature type="region of interest" description="Disordered" evidence="1">
    <location>
        <begin position="288"/>
        <end position="351"/>
    </location>
</feature>
<evidence type="ECO:0000256" key="1">
    <source>
        <dbReference type="SAM" id="MobiDB-lite"/>
    </source>
</evidence>
<reference evidence="2" key="2">
    <citation type="submission" date="2021-02" db="EMBL/GenBank/DDBJ databases">
        <title>Aspergillus chevalieri M1 genome sequence.</title>
        <authorList>
            <person name="Kadooka C."/>
            <person name="Mori K."/>
            <person name="Futagami T."/>
        </authorList>
    </citation>
    <scope>NUCLEOTIDE SEQUENCE</scope>
    <source>
        <strain evidence="2">M1</strain>
    </source>
</reference>
<proteinExistence type="predicted"/>
<dbReference type="GeneID" id="66982539"/>
<gene>
    <name evidence="2" type="ORF">ACHE_40744S</name>
</gene>
<dbReference type="EMBL" id="AP024419">
    <property type="protein sequence ID" value="BCR88180.1"/>
    <property type="molecule type" value="Genomic_DNA"/>
</dbReference>
<name>A0A7R7VP37_ASPCH</name>
<feature type="compositionally biased region" description="Low complexity" evidence="1">
    <location>
        <begin position="297"/>
        <end position="316"/>
    </location>
</feature>
<dbReference type="KEGG" id="ache:ACHE_40744S"/>
<feature type="compositionally biased region" description="Basic and acidic residues" evidence="1">
    <location>
        <begin position="31"/>
        <end position="44"/>
    </location>
</feature>
<feature type="compositionally biased region" description="Pro residues" evidence="1">
    <location>
        <begin position="72"/>
        <end position="83"/>
    </location>
</feature>
<feature type="region of interest" description="Disordered" evidence="1">
    <location>
        <begin position="22"/>
        <end position="93"/>
    </location>
</feature>